<gene>
    <name evidence="2" type="ORF">S101258_03263</name>
</gene>
<dbReference type="InterPro" id="IPR001387">
    <property type="entry name" value="Cro/C1-type_HTH"/>
</dbReference>
<evidence type="ECO:0000313" key="3">
    <source>
        <dbReference type="Proteomes" id="UP000236990"/>
    </source>
</evidence>
<evidence type="ECO:0000313" key="2">
    <source>
        <dbReference type="EMBL" id="POD81854.1"/>
    </source>
</evidence>
<feature type="domain" description="HTH cro/C1-type" evidence="1">
    <location>
        <begin position="19"/>
        <end position="66"/>
    </location>
</feature>
<sequence length="84" mass="9221">MVQLYVVGKKKIDVLLAWHGYTQKSLSSRVNIGPSYMSSIVNGKKPVGKRTAKKIADKLGVEVADIFFIPNVDKSCTKPKEAAK</sequence>
<organism evidence="2 3">
    <name type="scientific">Lactiplantibacillus plantarum subsp. plantarum</name>
    <dbReference type="NCBI Taxonomy" id="337330"/>
    <lineage>
        <taxon>Bacteria</taxon>
        <taxon>Bacillati</taxon>
        <taxon>Bacillota</taxon>
        <taxon>Bacilli</taxon>
        <taxon>Lactobacillales</taxon>
        <taxon>Lactobacillaceae</taxon>
        <taxon>Lactiplantibacillus</taxon>
    </lineage>
</organism>
<dbReference type="GO" id="GO:0003677">
    <property type="term" value="F:DNA binding"/>
    <property type="evidence" value="ECO:0007669"/>
    <property type="project" value="InterPro"/>
</dbReference>
<dbReference type="SUPFAM" id="SSF47413">
    <property type="entry name" value="lambda repressor-like DNA-binding domains"/>
    <property type="match status" value="1"/>
</dbReference>
<protein>
    <recommendedName>
        <fullName evidence="1">HTH cro/C1-type domain-containing protein</fullName>
    </recommendedName>
</protein>
<dbReference type="Gene3D" id="1.10.260.40">
    <property type="entry name" value="lambda repressor-like DNA-binding domains"/>
    <property type="match status" value="1"/>
</dbReference>
<accession>A0A2S3U1D0</accession>
<dbReference type="CDD" id="cd00093">
    <property type="entry name" value="HTH_XRE"/>
    <property type="match status" value="1"/>
</dbReference>
<reference evidence="2 3" key="1">
    <citation type="submission" date="2017-06" db="EMBL/GenBank/DDBJ databases">
        <title>Genome sequence of Lactobacillus plantarum subsp. plantarum strain SRCM101258.</title>
        <authorList>
            <person name="Cho S.H."/>
        </authorList>
    </citation>
    <scope>NUCLEOTIDE SEQUENCE [LARGE SCALE GENOMIC DNA]</scope>
    <source>
        <strain evidence="2 3">SRCM101258</strain>
    </source>
</reference>
<dbReference type="AlphaFoldDB" id="A0A2S3U1D0"/>
<evidence type="ECO:0000259" key="1">
    <source>
        <dbReference type="PROSITE" id="PS50943"/>
    </source>
</evidence>
<name>A0A2S3U1D0_LACPN</name>
<dbReference type="SMART" id="SM00530">
    <property type="entry name" value="HTH_XRE"/>
    <property type="match status" value="1"/>
</dbReference>
<dbReference type="Proteomes" id="UP000236990">
    <property type="component" value="Unassembled WGS sequence"/>
</dbReference>
<dbReference type="InterPro" id="IPR010982">
    <property type="entry name" value="Lambda_DNA-bd_dom_sf"/>
</dbReference>
<dbReference type="Pfam" id="PF01381">
    <property type="entry name" value="HTH_3"/>
    <property type="match status" value="1"/>
</dbReference>
<dbReference type="PROSITE" id="PS50943">
    <property type="entry name" value="HTH_CROC1"/>
    <property type="match status" value="1"/>
</dbReference>
<dbReference type="EMBL" id="NKCZ01000127">
    <property type="protein sequence ID" value="POD81854.1"/>
    <property type="molecule type" value="Genomic_DNA"/>
</dbReference>
<comment type="caution">
    <text evidence="2">The sequence shown here is derived from an EMBL/GenBank/DDBJ whole genome shotgun (WGS) entry which is preliminary data.</text>
</comment>
<proteinExistence type="predicted"/>